<proteinExistence type="predicted"/>
<reference evidence="1" key="1">
    <citation type="submission" date="2020-03" db="EMBL/GenBank/DDBJ databases">
        <title>The deep terrestrial virosphere.</title>
        <authorList>
            <person name="Holmfeldt K."/>
            <person name="Nilsson E."/>
            <person name="Simone D."/>
            <person name="Lopez-Fernandez M."/>
            <person name="Wu X."/>
            <person name="de Brujin I."/>
            <person name="Lundin D."/>
            <person name="Andersson A."/>
            <person name="Bertilsson S."/>
            <person name="Dopson M."/>
        </authorList>
    </citation>
    <scope>NUCLEOTIDE SEQUENCE</scope>
    <source>
        <strain evidence="1">MM415B03306</strain>
    </source>
</reference>
<gene>
    <name evidence="1" type="ORF">MM415B03306_0007</name>
</gene>
<organism evidence="1">
    <name type="scientific">viral metagenome</name>
    <dbReference type="NCBI Taxonomy" id="1070528"/>
    <lineage>
        <taxon>unclassified sequences</taxon>
        <taxon>metagenomes</taxon>
        <taxon>organismal metagenomes</taxon>
    </lineage>
</organism>
<dbReference type="AlphaFoldDB" id="A0A6M3LF44"/>
<sequence>MATAFSSINAFNLAETAAVVTINADAWLGSTTNVKTVHTKLRTGDDDDPFRLYYPHELPAIGVQALNADPDEMNTFQEFIQHLRLGFDVWSSGVDFPTADSSIKTIVAYLRRLLRLQTFSPSVNALSSQLDTFLANGDIDVEGADFAHYPGKDGGWLVHGVTFANLSIISGD</sequence>
<dbReference type="EMBL" id="MT143003">
    <property type="protein sequence ID" value="QJA91658.1"/>
    <property type="molecule type" value="Genomic_DNA"/>
</dbReference>
<protein>
    <recommendedName>
        <fullName evidence="2">Tail protein</fullName>
    </recommendedName>
</protein>
<name>A0A6M3LF44_9ZZZZ</name>
<accession>A0A6M3LF44</accession>
<evidence type="ECO:0008006" key="2">
    <source>
        <dbReference type="Google" id="ProtNLM"/>
    </source>
</evidence>
<evidence type="ECO:0000313" key="1">
    <source>
        <dbReference type="EMBL" id="QJA91658.1"/>
    </source>
</evidence>